<dbReference type="InterPro" id="IPR004456">
    <property type="entry name" value="Pglycerate_mutase_ApgM"/>
</dbReference>
<dbReference type="EMBL" id="SJPS01000003">
    <property type="protein sequence ID" value="TWU27777.1"/>
    <property type="molecule type" value="Genomic_DNA"/>
</dbReference>
<keyword evidence="5" id="KW-0324">Glycolysis</keyword>
<organism evidence="8 9">
    <name type="scientific">Bythopirellula polymerisocia</name>
    <dbReference type="NCBI Taxonomy" id="2528003"/>
    <lineage>
        <taxon>Bacteria</taxon>
        <taxon>Pseudomonadati</taxon>
        <taxon>Planctomycetota</taxon>
        <taxon>Planctomycetia</taxon>
        <taxon>Pirellulales</taxon>
        <taxon>Lacipirellulaceae</taxon>
        <taxon>Bythopirellula</taxon>
    </lineage>
</organism>
<dbReference type="Gene3D" id="3.30.70.2130">
    <property type="entry name" value="Metalloenzyme domain"/>
    <property type="match status" value="1"/>
</dbReference>
<sequence length="401" mass="43032">MDMHQLTRQLQVKNDSKIVMLVADGLGGLPQQPGGLTELETARTPNLDALTKQGVCGGSIPVKPGISPGSGPGHLGLFGYDPLEFLIGRGALEATGIGFELQENDVAIRANFCTLDAAGNITDRRAGRIPTEESAPLAIKLREVSISGVEVFVEPVKEHRFVVVLRGSGLGGDVADTDPQATGVPPLDPRATNPDSEKTAQVAAEFIEQAKKILAGQPKANCCTLRGFSAKPKLPSYDEVYGLRAGAIAVYPMYKGLARLVGMDILGQAQTLDEQMAVLEENWSKYDFFFIHFKYTDSTGEDGNFDAKVKRTEEVDGCVPRILALKPDVFICTGDHSTPSMLASHSWHAVPTLLVAKNCRTDTCEKFGEAECLRGGLGQFEAKYLMPLALANAGRLNKFGA</sequence>
<evidence type="ECO:0000259" key="7">
    <source>
        <dbReference type="Pfam" id="PF01676"/>
    </source>
</evidence>
<dbReference type="InterPro" id="IPR017850">
    <property type="entry name" value="Alkaline_phosphatase_core_sf"/>
</dbReference>
<dbReference type="PANTHER" id="PTHR31209">
    <property type="entry name" value="COFACTOR-INDEPENDENT PHOSPHOGLYCERATE MUTASE"/>
    <property type="match status" value="1"/>
</dbReference>
<feature type="domain" description="Metalloenzyme" evidence="7">
    <location>
        <begin position="17"/>
        <end position="390"/>
    </location>
</feature>
<evidence type="ECO:0000313" key="9">
    <source>
        <dbReference type="Proteomes" id="UP000318437"/>
    </source>
</evidence>
<name>A0A5C6CW66_9BACT</name>
<dbReference type="Gene3D" id="3.40.720.10">
    <property type="entry name" value="Alkaline Phosphatase, subunit A"/>
    <property type="match status" value="2"/>
</dbReference>
<evidence type="ECO:0000256" key="5">
    <source>
        <dbReference type="ARBA" id="ARBA00023152"/>
    </source>
</evidence>
<accession>A0A5C6CW66</accession>
<reference evidence="8 9" key="1">
    <citation type="submission" date="2019-02" db="EMBL/GenBank/DDBJ databases">
        <title>Deep-cultivation of Planctomycetes and their phenomic and genomic characterization uncovers novel biology.</title>
        <authorList>
            <person name="Wiegand S."/>
            <person name="Jogler M."/>
            <person name="Boedeker C."/>
            <person name="Pinto D."/>
            <person name="Vollmers J."/>
            <person name="Rivas-Marin E."/>
            <person name="Kohn T."/>
            <person name="Peeters S.H."/>
            <person name="Heuer A."/>
            <person name="Rast P."/>
            <person name="Oberbeckmann S."/>
            <person name="Bunk B."/>
            <person name="Jeske O."/>
            <person name="Meyerdierks A."/>
            <person name="Storesund J.E."/>
            <person name="Kallscheuer N."/>
            <person name="Luecker S."/>
            <person name="Lage O.M."/>
            <person name="Pohl T."/>
            <person name="Merkel B.J."/>
            <person name="Hornburger P."/>
            <person name="Mueller R.-W."/>
            <person name="Bruemmer F."/>
            <person name="Labrenz M."/>
            <person name="Spormann A.M."/>
            <person name="Op Den Camp H."/>
            <person name="Overmann J."/>
            <person name="Amann R."/>
            <person name="Jetten M.S.M."/>
            <person name="Mascher T."/>
            <person name="Medema M.H."/>
            <person name="Devos D.P."/>
            <person name="Kaster A.-K."/>
            <person name="Ovreas L."/>
            <person name="Rohde M."/>
            <person name="Galperin M.Y."/>
            <person name="Jogler C."/>
        </authorList>
    </citation>
    <scope>NUCLEOTIDE SEQUENCE [LARGE SCALE GENOMIC DNA]</scope>
    <source>
        <strain evidence="8 9">Pla144</strain>
    </source>
</reference>
<evidence type="ECO:0000256" key="6">
    <source>
        <dbReference type="SAM" id="MobiDB-lite"/>
    </source>
</evidence>
<comment type="function">
    <text evidence="2">Catalyzes the interconversion of 2-phosphoglycerate and 3-phosphoglycerate.</text>
</comment>
<evidence type="ECO:0000313" key="8">
    <source>
        <dbReference type="EMBL" id="TWU27777.1"/>
    </source>
</evidence>
<feature type="region of interest" description="Disordered" evidence="6">
    <location>
        <begin position="174"/>
        <end position="195"/>
    </location>
</feature>
<dbReference type="CDD" id="cd16011">
    <property type="entry name" value="iPGM_like"/>
    <property type="match status" value="1"/>
</dbReference>
<dbReference type="RefSeq" id="WP_146450936.1">
    <property type="nucleotide sequence ID" value="NZ_SJPS01000003.1"/>
</dbReference>
<evidence type="ECO:0000256" key="4">
    <source>
        <dbReference type="ARBA" id="ARBA00005524"/>
    </source>
</evidence>
<proteinExistence type="inferred from homology"/>
<dbReference type="PIRSF" id="PIRSF006392">
    <property type="entry name" value="IPGAM_arch"/>
    <property type="match status" value="1"/>
</dbReference>
<dbReference type="PANTHER" id="PTHR31209:SF0">
    <property type="entry name" value="METALLOENZYME DOMAIN-CONTAINING PROTEIN"/>
    <property type="match status" value="1"/>
</dbReference>
<comment type="caution">
    <text evidence="8">The sequence shown here is derived from an EMBL/GenBank/DDBJ whole genome shotgun (WGS) entry which is preliminary data.</text>
</comment>
<dbReference type="GO" id="GO:0046872">
    <property type="term" value="F:metal ion binding"/>
    <property type="evidence" value="ECO:0007669"/>
    <property type="project" value="InterPro"/>
</dbReference>
<dbReference type="InterPro" id="IPR006124">
    <property type="entry name" value="Metalloenzyme"/>
</dbReference>
<evidence type="ECO:0000256" key="2">
    <source>
        <dbReference type="ARBA" id="ARBA00002315"/>
    </source>
</evidence>
<dbReference type="Pfam" id="PF10143">
    <property type="entry name" value="PhosphMutase"/>
    <property type="match status" value="1"/>
</dbReference>
<evidence type="ECO:0000256" key="3">
    <source>
        <dbReference type="ARBA" id="ARBA00004921"/>
    </source>
</evidence>
<dbReference type="GO" id="GO:0006096">
    <property type="term" value="P:glycolytic process"/>
    <property type="evidence" value="ECO:0007669"/>
    <property type="project" value="UniProtKB-KW"/>
</dbReference>
<comment type="pathway">
    <text evidence="3">Carbohydrate degradation.</text>
</comment>
<dbReference type="Proteomes" id="UP000318437">
    <property type="component" value="Unassembled WGS sequence"/>
</dbReference>
<dbReference type="NCBIfam" id="NF003160">
    <property type="entry name" value="PRK04135.1"/>
    <property type="match status" value="1"/>
</dbReference>
<protein>
    <submittedName>
        <fullName evidence="8">Cofactor-independent phosphoglycerate mutase</fullName>
    </submittedName>
</protein>
<dbReference type="NCBIfam" id="TIGR00306">
    <property type="entry name" value="apgM"/>
    <property type="match status" value="1"/>
</dbReference>
<dbReference type="AlphaFoldDB" id="A0A5C6CW66"/>
<dbReference type="Pfam" id="PF01676">
    <property type="entry name" value="Metalloenzyme"/>
    <property type="match status" value="1"/>
</dbReference>
<dbReference type="OrthoDB" id="9804453at2"/>
<dbReference type="SUPFAM" id="SSF53649">
    <property type="entry name" value="Alkaline phosphatase-like"/>
    <property type="match status" value="1"/>
</dbReference>
<gene>
    <name evidence="8" type="ORF">Pla144_25540</name>
</gene>
<keyword evidence="9" id="KW-1185">Reference proteome</keyword>
<comment type="similarity">
    <text evidence="4">Belongs to the BPG-independent phosphoglycerate mutase family. A-PGAM subfamily.</text>
</comment>
<dbReference type="InterPro" id="IPR042253">
    <property type="entry name" value="Pglycerate_mutase_ApgM_sf"/>
</dbReference>
<dbReference type="GO" id="GO:0004619">
    <property type="term" value="F:phosphoglycerate mutase activity"/>
    <property type="evidence" value="ECO:0007669"/>
    <property type="project" value="UniProtKB-EC"/>
</dbReference>
<evidence type="ECO:0000256" key="1">
    <source>
        <dbReference type="ARBA" id="ARBA00000370"/>
    </source>
</evidence>
<comment type="catalytic activity">
    <reaction evidence="1">
        <text>(2R)-2-phosphoglycerate = (2R)-3-phosphoglycerate</text>
        <dbReference type="Rhea" id="RHEA:15901"/>
        <dbReference type="ChEBI" id="CHEBI:58272"/>
        <dbReference type="ChEBI" id="CHEBI:58289"/>
        <dbReference type="EC" id="5.4.2.12"/>
    </reaction>
</comment>